<gene>
    <name evidence="1" type="ORF">BAN_0900002</name>
</gene>
<name>W5SNJ7_BORAN</name>
<proteinExistence type="predicted"/>
<dbReference type="HOGENOM" id="CLU_3395357_0_0_12"/>
<evidence type="ECO:0000313" key="1">
    <source>
        <dbReference type="EMBL" id="AHH08208.1"/>
    </source>
</evidence>
<dbReference type="AlphaFoldDB" id="W5SNJ7"/>
<dbReference type="Proteomes" id="UP000019262">
    <property type="component" value="Chromosome"/>
</dbReference>
<accession>W5SNJ7</accession>
<reference evidence="1 2" key="1">
    <citation type="submission" date="2013-04" db="EMBL/GenBank/DDBJ databases">
        <title>Comparative Genomics of Relapsing Fever Spirochetes.</title>
        <authorList>
            <person name="Schwan T.G."/>
            <person name="Raffel S.J."/>
            <person name="Porcella S.F."/>
            <person name="Martens C.A."/>
            <person name="Bruno D.P."/>
            <person name="Rickefs S.M."/>
            <person name="Barbian K.B."/>
        </authorList>
    </citation>
    <scope>NUCLEOTIDE SEQUENCE [LARGE SCALE GENOMIC DNA]</scope>
    <source>
        <strain evidence="1 2">BA2</strain>
    </source>
</reference>
<protein>
    <submittedName>
        <fullName evidence="1">Uncharacterized protein</fullName>
    </submittedName>
</protein>
<evidence type="ECO:0000313" key="2">
    <source>
        <dbReference type="Proteomes" id="UP000019262"/>
    </source>
</evidence>
<dbReference type="EMBL" id="CP005829">
    <property type="protein sequence ID" value="AHH08208.1"/>
    <property type="molecule type" value="Genomic_DNA"/>
</dbReference>
<sequence>MCVYIAFIEMVYDLMDMIVVIWEVNFSGVVI</sequence>
<organism evidence="1 2">
    <name type="scientific">Borrelia anserina BA2</name>
    <dbReference type="NCBI Taxonomy" id="1313293"/>
    <lineage>
        <taxon>Bacteria</taxon>
        <taxon>Pseudomonadati</taxon>
        <taxon>Spirochaetota</taxon>
        <taxon>Spirochaetia</taxon>
        <taxon>Spirochaetales</taxon>
        <taxon>Borreliaceae</taxon>
        <taxon>Borrelia</taxon>
    </lineage>
</organism>